<organism evidence="1 2">
    <name type="scientific">Flavonifractor plautii 1_3_50AFAA</name>
    <dbReference type="NCBI Taxonomy" id="742738"/>
    <lineage>
        <taxon>Bacteria</taxon>
        <taxon>Bacillati</taxon>
        <taxon>Bacillota</taxon>
        <taxon>Clostridia</taxon>
        <taxon>Eubacteriales</taxon>
        <taxon>Oscillospiraceae</taxon>
        <taxon>Flavonifractor</taxon>
    </lineage>
</organism>
<dbReference type="PATRIC" id="fig|742738.3.peg.1377"/>
<dbReference type="AlphaFoldDB" id="A0A096BAQ5"/>
<accession>A0A096BAQ5</accession>
<name>A0A096BAQ5_FLAPL</name>
<dbReference type="HOGENOM" id="CLU_087621_0_0_9"/>
<gene>
    <name evidence="1" type="ORF">HMPREF9460_01328</name>
</gene>
<proteinExistence type="predicted"/>
<protein>
    <recommendedName>
        <fullName evidence="3">Coenzyme F420:L-glutamate ligase-like domain-containing protein</fullName>
    </recommendedName>
</protein>
<dbReference type="eggNOG" id="COG1478">
    <property type="taxonomic scope" value="Bacteria"/>
</dbReference>
<dbReference type="EMBL" id="ADLO01000047">
    <property type="protein sequence ID" value="KGF56126.1"/>
    <property type="molecule type" value="Genomic_DNA"/>
</dbReference>
<dbReference type="RefSeq" id="WP_044939955.1">
    <property type="nucleotide sequence ID" value="NZ_KN174162.1"/>
</dbReference>
<sequence>MDFYANEGKAVTIQANGKTYARHAITTHFVQVGENYIDLLERYVIPVYQPGDILSASEKVIALCQGRVVTEEQVKPGFWAKLLSRFVHQTAAGPGMGLPVKMQFAINFCGLGKVLKAAVCAGLNKLRGIHGTFYDMLDDEVRGLDGFWGRDIPEYAHIGIRIPSKPDKVCDEVYQKTGIVMMVVDANDLTVELLGKSEQLQNWPDSQLLALIVDNPAGQDRQLTPFILIREIS</sequence>
<dbReference type="SUPFAM" id="SSF144010">
    <property type="entry name" value="CofE-like"/>
    <property type="match status" value="1"/>
</dbReference>
<keyword evidence="2" id="KW-1185">Reference proteome</keyword>
<comment type="caution">
    <text evidence="1">The sequence shown here is derived from an EMBL/GenBank/DDBJ whole genome shotgun (WGS) entry which is preliminary data.</text>
</comment>
<evidence type="ECO:0008006" key="3">
    <source>
        <dbReference type="Google" id="ProtNLM"/>
    </source>
</evidence>
<reference evidence="1 2" key="1">
    <citation type="submission" date="2011-08" db="EMBL/GenBank/DDBJ databases">
        <title>The Genome Sequence of Clostridium orbiscindens 1_3_50AFAA.</title>
        <authorList>
            <consortium name="The Broad Institute Genome Sequencing Platform"/>
            <person name="Earl A."/>
            <person name="Ward D."/>
            <person name="Feldgarden M."/>
            <person name="Gevers D."/>
            <person name="Daigneault M."/>
            <person name="Strauss J."/>
            <person name="Allen-Vercoe E."/>
            <person name="Young S.K."/>
            <person name="Zeng Q."/>
            <person name="Gargeya S."/>
            <person name="Fitzgerald M."/>
            <person name="Haas B."/>
            <person name="Abouelleil A."/>
            <person name="Alvarado L."/>
            <person name="Arachchi H.M."/>
            <person name="Berlin A."/>
            <person name="Brown A."/>
            <person name="Chapman S.B."/>
            <person name="Chen Z."/>
            <person name="Dunbar C."/>
            <person name="Freedman E."/>
            <person name="Gearin G."/>
            <person name="Gellesch M."/>
            <person name="Goldberg J."/>
            <person name="Griggs A."/>
            <person name="Gujja S."/>
            <person name="Heiman D."/>
            <person name="Howarth C."/>
            <person name="Larson L."/>
            <person name="Lui A."/>
            <person name="MacDonald P.J.P."/>
            <person name="Montmayeur A."/>
            <person name="Murphy C."/>
            <person name="Neiman D."/>
            <person name="Pearson M."/>
            <person name="Priest M."/>
            <person name="Roberts A."/>
            <person name="Saif S."/>
            <person name="Shea T."/>
            <person name="Shenoy N."/>
            <person name="Sisk P."/>
            <person name="Stolte C."/>
            <person name="Sykes S."/>
            <person name="Wortman J."/>
            <person name="Nusbaum C."/>
            <person name="Birren B."/>
        </authorList>
    </citation>
    <scope>NUCLEOTIDE SEQUENCE [LARGE SCALE GENOMIC DNA]</scope>
    <source>
        <strain evidence="1 2">1_3_50AFAA</strain>
    </source>
</reference>
<dbReference type="Proteomes" id="UP000029585">
    <property type="component" value="Unassembled WGS sequence"/>
</dbReference>
<evidence type="ECO:0000313" key="1">
    <source>
        <dbReference type="EMBL" id="KGF56126.1"/>
    </source>
</evidence>
<evidence type="ECO:0000313" key="2">
    <source>
        <dbReference type="Proteomes" id="UP000029585"/>
    </source>
</evidence>